<dbReference type="EC" id="2.4.2.21" evidence="3 10"/>
<dbReference type="SUPFAM" id="SSF52733">
    <property type="entry name" value="Nicotinate mononucleotide:5,6-dimethylbenzimidazole phosphoribosyltransferase (CobT)"/>
    <property type="match status" value="1"/>
</dbReference>
<sequence length="317" mass="32622">MRDFDEQAAEAARARQAQLTKPPGSLGRLEDLAVFMAGWQGTGRPRLDRAQALVFAGNHGVAAQGITPFPPEVTAAMVRNFDAGGAAINQLCRAAGADLSVIALDLDRPTADFTQGLAMTQDEVIEAMTKGAAAVDSKAQVLLLGEMGIGNSTTSAALAAAIFGGPAEDWVGQGTGAAADMLAAKIRVVAEGLARHQPVGTVDTLAAFGGREQAAICGAIRRARELRIPVLLDGFICTAAAAVLTRDDPEALAHCLIGHESAERGHRRLIAALNMAPVLSLDMRLGEGSGAAVALMVLRAALECHNGMATFAEAGIG</sequence>
<dbReference type="Gene3D" id="1.10.1610.10">
    <property type="match status" value="1"/>
</dbReference>
<evidence type="ECO:0000256" key="1">
    <source>
        <dbReference type="ARBA" id="ARBA00005049"/>
    </source>
</evidence>
<evidence type="ECO:0000256" key="2">
    <source>
        <dbReference type="ARBA" id="ARBA00007110"/>
    </source>
</evidence>
<reference evidence="12 13" key="1">
    <citation type="submission" date="2024-09" db="EMBL/GenBank/DDBJ databases">
        <authorList>
            <person name="Sun Q."/>
            <person name="Mori K."/>
        </authorList>
    </citation>
    <scope>NUCLEOTIDE SEQUENCE [LARGE SCALE GENOMIC DNA]</scope>
    <source>
        <strain evidence="12 13">CCM 7904</strain>
    </source>
</reference>
<evidence type="ECO:0000313" key="13">
    <source>
        <dbReference type="Proteomes" id="UP001589795"/>
    </source>
</evidence>
<keyword evidence="7 10" id="KW-0808">Transferase</keyword>
<evidence type="ECO:0000256" key="8">
    <source>
        <dbReference type="ARBA" id="ARBA00030686"/>
    </source>
</evidence>
<gene>
    <name evidence="10 12" type="primary">cobT</name>
    <name evidence="12" type="ORF">ACFFIZ_10500</name>
</gene>
<dbReference type="InterPro" id="IPR036087">
    <property type="entry name" value="Nict_dMeBzImd_PRibTrfase_sf"/>
</dbReference>
<evidence type="ECO:0000256" key="5">
    <source>
        <dbReference type="ARBA" id="ARBA00022573"/>
    </source>
</evidence>
<dbReference type="NCBIfam" id="TIGR03160">
    <property type="entry name" value="cobT_DBIPRT"/>
    <property type="match status" value="1"/>
</dbReference>
<dbReference type="InterPro" id="IPR023195">
    <property type="entry name" value="Nict_dMeBzImd_PRibTrfase_N"/>
</dbReference>
<evidence type="ECO:0000256" key="4">
    <source>
        <dbReference type="ARBA" id="ARBA00015486"/>
    </source>
</evidence>
<dbReference type="InterPro" id="IPR017846">
    <property type="entry name" value="Nict_dMeBzImd_PRibTrfase_bact"/>
</dbReference>
<dbReference type="HAMAP" id="MF_00230">
    <property type="entry name" value="CobT"/>
    <property type="match status" value="1"/>
</dbReference>
<evidence type="ECO:0000256" key="6">
    <source>
        <dbReference type="ARBA" id="ARBA00022676"/>
    </source>
</evidence>
<dbReference type="PANTHER" id="PTHR43463">
    <property type="entry name" value="NICOTINATE-NUCLEOTIDE--DIMETHYLBENZIMIDAZOLE PHOSPHORIBOSYLTRANSFERASE"/>
    <property type="match status" value="1"/>
</dbReference>
<dbReference type="RefSeq" id="WP_265507974.1">
    <property type="nucleotide sequence ID" value="NZ_JAOTBE010000050.1"/>
</dbReference>
<organism evidence="12 13">
    <name type="scientific">Paracoccus rhizosphaerae</name>
    <dbReference type="NCBI Taxonomy" id="1133347"/>
    <lineage>
        <taxon>Bacteria</taxon>
        <taxon>Pseudomonadati</taxon>
        <taxon>Pseudomonadota</taxon>
        <taxon>Alphaproteobacteria</taxon>
        <taxon>Rhodobacterales</taxon>
        <taxon>Paracoccaceae</taxon>
        <taxon>Paracoccus</taxon>
    </lineage>
</organism>
<dbReference type="GO" id="GO:0008939">
    <property type="term" value="F:nicotinate-nucleotide-dimethylbenzimidazole phosphoribosyltransferase activity"/>
    <property type="evidence" value="ECO:0007669"/>
    <property type="project" value="UniProtKB-EC"/>
</dbReference>
<keyword evidence="5 10" id="KW-0169">Cobalamin biosynthesis</keyword>
<feature type="active site" description="Proton acceptor" evidence="10">
    <location>
        <position position="287"/>
    </location>
</feature>
<evidence type="ECO:0000256" key="9">
    <source>
        <dbReference type="ARBA" id="ARBA00047340"/>
    </source>
</evidence>
<evidence type="ECO:0000313" key="12">
    <source>
        <dbReference type="EMBL" id="MFC0200729.1"/>
    </source>
</evidence>
<dbReference type="InterPro" id="IPR003200">
    <property type="entry name" value="Nict_dMeBzImd_PRibTrfase"/>
</dbReference>
<keyword evidence="6 10" id="KW-0328">Glycosyltransferase</keyword>
<evidence type="ECO:0000256" key="7">
    <source>
        <dbReference type="ARBA" id="ARBA00022679"/>
    </source>
</evidence>
<feature type="compositionally biased region" description="Low complexity" evidence="11">
    <location>
        <begin position="9"/>
        <end position="18"/>
    </location>
</feature>
<protein>
    <recommendedName>
        <fullName evidence="4 10">Nicotinate-nucleotide--dimethylbenzimidazole phosphoribosyltransferase</fullName>
        <shortName evidence="10">NN:DBI PRT</shortName>
        <ecNumber evidence="3 10">2.4.2.21</ecNumber>
    </recommendedName>
    <alternativeName>
        <fullName evidence="8 10">N(1)-alpha-phosphoribosyltransferase</fullName>
    </alternativeName>
</protein>
<dbReference type="Gene3D" id="3.40.50.10210">
    <property type="match status" value="1"/>
</dbReference>
<evidence type="ECO:0000256" key="3">
    <source>
        <dbReference type="ARBA" id="ARBA00011991"/>
    </source>
</evidence>
<proteinExistence type="inferred from homology"/>
<accession>A0ABV6CJ00</accession>
<comment type="function">
    <text evidence="10">Catalyzes the synthesis of alpha-ribazole-5'-phosphate from nicotinate mononucleotide (NAMN) and 5,6-dimethylbenzimidazole (DMB).</text>
</comment>
<dbReference type="EMBL" id="JBHLWQ010000094">
    <property type="protein sequence ID" value="MFC0200729.1"/>
    <property type="molecule type" value="Genomic_DNA"/>
</dbReference>
<dbReference type="PANTHER" id="PTHR43463:SF1">
    <property type="entry name" value="NICOTINATE-NUCLEOTIDE--DIMETHYLBENZIMIDAZOLE PHOSPHORIBOSYLTRANSFERASE"/>
    <property type="match status" value="1"/>
</dbReference>
<comment type="caution">
    <text evidence="12">The sequence shown here is derived from an EMBL/GenBank/DDBJ whole genome shotgun (WGS) entry which is preliminary data.</text>
</comment>
<name>A0ABV6CJ00_9RHOB</name>
<dbReference type="Pfam" id="PF02277">
    <property type="entry name" value="DBI_PRT"/>
    <property type="match status" value="1"/>
</dbReference>
<dbReference type="NCBIfam" id="NF000996">
    <property type="entry name" value="PRK00105.1"/>
    <property type="match status" value="1"/>
</dbReference>
<feature type="region of interest" description="Disordered" evidence="11">
    <location>
        <begin position="1"/>
        <end position="23"/>
    </location>
</feature>
<comment type="catalytic activity">
    <reaction evidence="9 10">
        <text>5,6-dimethylbenzimidazole + nicotinate beta-D-ribonucleotide = alpha-ribazole 5'-phosphate + nicotinate + H(+)</text>
        <dbReference type="Rhea" id="RHEA:11196"/>
        <dbReference type="ChEBI" id="CHEBI:15378"/>
        <dbReference type="ChEBI" id="CHEBI:15890"/>
        <dbReference type="ChEBI" id="CHEBI:32544"/>
        <dbReference type="ChEBI" id="CHEBI:57502"/>
        <dbReference type="ChEBI" id="CHEBI:57918"/>
        <dbReference type="EC" id="2.4.2.21"/>
    </reaction>
</comment>
<dbReference type="CDD" id="cd02439">
    <property type="entry name" value="DMB-PRT_CobT"/>
    <property type="match status" value="1"/>
</dbReference>
<evidence type="ECO:0000256" key="10">
    <source>
        <dbReference type="HAMAP-Rule" id="MF_00230"/>
    </source>
</evidence>
<keyword evidence="13" id="KW-1185">Reference proteome</keyword>
<comment type="similarity">
    <text evidence="2 10">Belongs to the CobT family.</text>
</comment>
<comment type="pathway">
    <text evidence="1 10">Nucleoside biosynthesis; alpha-ribazole biosynthesis; alpha-ribazole from 5,6-dimethylbenzimidazole: step 1/2.</text>
</comment>
<evidence type="ECO:0000256" key="11">
    <source>
        <dbReference type="SAM" id="MobiDB-lite"/>
    </source>
</evidence>
<dbReference type="Proteomes" id="UP001589795">
    <property type="component" value="Unassembled WGS sequence"/>
</dbReference>